<evidence type="ECO:0000259" key="5">
    <source>
        <dbReference type="PROSITE" id="PS50830"/>
    </source>
</evidence>
<evidence type="ECO:0000256" key="4">
    <source>
        <dbReference type="SAM" id="Phobius"/>
    </source>
</evidence>
<comment type="caution">
    <text evidence="6">The sequence shown here is derived from an EMBL/GenBank/DDBJ whole genome shotgun (WGS) entry which is preliminary data.</text>
</comment>
<dbReference type="SUPFAM" id="SSF50199">
    <property type="entry name" value="Staphylococcal nuclease"/>
    <property type="match status" value="1"/>
</dbReference>
<keyword evidence="4" id="KW-1133">Transmembrane helix</keyword>
<dbReference type="PROSITE" id="PS50830">
    <property type="entry name" value="TNASE_3"/>
    <property type="match status" value="1"/>
</dbReference>
<keyword evidence="1" id="KW-0540">Nuclease</keyword>
<evidence type="ECO:0000256" key="3">
    <source>
        <dbReference type="ARBA" id="ARBA00022801"/>
    </source>
</evidence>
<name>A0AAW9PRV6_9CYAN</name>
<sequence length="197" mass="22449">MNSKAEAKRQDRKPIGLKRYRSSAILWLGLLILLVAVNISLDLTKKPEVHRGEIWTINRVVSGQTIEGAPSDNLTAVLQRVRLIGINAPLKEQSPWGDRARQRLEELVKEQKVLLEFDVNPKDNSEKVLAYLWKGDRLINAQLVEEGLVLADSVSPNVKYEAELSRAQSKARLLEVGIWDPQNPLRMSPREFRRQIN</sequence>
<keyword evidence="7" id="KW-1185">Reference proteome</keyword>
<protein>
    <submittedName>
        <fullName evidence="6">Thermonuclease family protein</fullName>
    </submittedName>
</protein>
<dbReference type="AlphaFoldDB" id="A0AAW9PRV6"/>
<dbReference type="EMBL" id="JAZBJZ010000045">
    <property type="protein sequence ID" value="MEE3717564.1"/>
    <property type="molecule type" value="Genomic_DNA"/>
</dbReference>
<feature type="domain" description="TNase-like" evidence="5">
    <location>
        <begin position="51"/>
        <end position="181"/>
    </location>
</feature>
<evidence type="ECO:0000313" key="6">
    <source>
        <dbReference type="EMBL" id="MEE3717564.1"/>
    </source>
</evidence>
<gene>
    <name evidence="6" type="ORF">V2H45_12440</name>
</gene>
<organism evidence="6 7">
    <name type="scientific">Tumidithrix elongata BACA0141</name>
    <dbReference type="NCBI Taxonomy" id="2716417"/>
    <lineage>
        <taxon>Bacteria</taxon>
        <taxon>Bacillati</taxon>
        <taxon>Cyanobacteriota</taxon>
        <taxon>Cyanophyceae</taxon>
        <taxon>Pseudanabaenales</taxon>
        <taxon>Pseudanabaenaceae</taxon>
        <taxon>Tumidithrix</taxon>
        <taxon>Tumidithrix elongata</taxon>
    </lineage>
</organism>
<dbReference type="InterPro" id="IPR035437">
    <property type="entry name" value="SNase_OB-fold_sf"/>
</dbReference>
<evidence type="ECO:0000256" key="1">
    <source>
        <dbReference type="ARBA" id="ARBA00022722"/>
    </source>
</evidence>
<evidence type="ECO:0000313" key="7">
    <source>
        <dbReference type="Proteomes" id="UP001333818"/>
    </source>
</evidence>
<keyword evidence="4" id="KW-0812">Transmembrane</keyword>
<reference evidence="6" key="1">
    <citation type="submission" date="2024-01" db="EMBL/GenBank/DDBJ databases">
        <title>Bank of Algae and Cyanobacteria of the Azores (BACA) strain genomes.</title>
        <authorList>
            <person name="Luz R."/>
            <person name="Cordeiro R."/>
            <person name="Fonseca A."/>
            <person name="Goncalves V."/>
        </authorList>
    </citation>
    <scope>NUCLEOTIDE SEQUENCE</scope>
    <source>
        <strain evidence="6">BACA0141</strain>
    </source>
</reference>
<accession>A0AAW9PRV6</accession>
<keyword evidence="4" id="KW-0472">Membrane</keyword>
<proteinExistence type="predicted"/>
<dbReference type="SMART" id="SM00318">
    <property type="entry name" value="SNc"/>
    <property type="match status" value="1"/>
</dbReference>
<dbReference type="Gene3D" id="2.40.50.90">
    <property type="match status" value="1"/>
</dbReference>
<dbReference type="Proteomes" id="UP001333818">
    <property type="component" value="Unassembled WGS sequence"/>
</dbReference>
<dbReference type="Pfam" id="PF00565">
    <property type="entry name" value="SNase"/>
    <property type="match status" value="1"/>
</dbReference>
<dbReference type="PANTHER" id="PTHR12302:SF3">
    <property type="entry name" value="SERINE_THREONINE-PROTEIN KINASE 31"/>
    <property type="match status" value="1"/>
</dbReference>
<keyword evidence="2" id="KW-0255">Endonuclease</keyword>
<dbReference type="GO" id="GO:0004519">
    <property type="term" value="F:endonuclease activity"/>
    <property type="evidence" value="ECO:0007669"/>
    <property type="project" value="UniProtKB-KW"/>
</dbReference>
<feature type="transmembrane region" description="Helical" evidence="4">
    <location>
        <begin position="20"/>
        <end position="41"/>
    </location>
</feature>
<dbReference type="PANTHER" id="PTHR12302">
    <property type="entry name" value="EBNA2 BINDING PROTEIN P100"/>
    <property type="match status" value="1"/>
</dbReference>
<dbReference type="InterPro" id="IPR016071">
    <property type="entry name" value="Staphylococal_nuclease_OB-fold"/>
</dbReference>
<evidence type="ECO:0000256" key="2">
    <source>
        <dbReference type="ARBA" id="ARBA00022759"/>
    </source>
</evidence>
<dbReference type="GO" id="GO:0016787">
    <property type="term" value="F:hydrolase activity"/>
    <property type="evidence" value="ECO:0007669"/>
    <property type="project" value="UniProtKB-KW"/>
</dbReference>
<dbReference type="RefSeq" id="WP_330483993.1">
    <property type="nucleotide sequence ID" value="NZ_JAZBJZ010000045.1"/>
</dbReference>
<keyword evidence="3" id="KW-0378">Hydrolase</keyword>